<feature type="signal peptide" evidence="1">
    <location>
        <begin position="1"/>
        <end position="22"/>
    </location>
</feature>
<keyword evidence="1" id="KW-0732">Signal</keyword>
<dbReference type="AlphaFoldDB" id="A0AA36HBF3"/>
<evidence type="ECO:0000313" key="2">
    <source>
        <dbReference type="EMBL" id="CAJ0607696.1"/>
    </source>
</evidence>
<sequence length="75" mass="8724">MQSRSLHLALLILAIVVYIVESATIVRRNIAEGFDSEDPPFREVQKRNQFYGLFKKLSYDSMKPNFYLNDGFGQH</sequence>
<dbReference type="Proteomes" id="UP001176961">
    <property type="component" value="Unassembled WGS sequence"/>
</dbReference>
<feature type="chain" id="PRO_5041459409" evidence="1">
    <location>
        <begin position="23"/>
        <end position="75"/>
    </location>
</feature>
<name>A0AA36HBF3_CYLNA</name>
<accession>A0AA36HBF3</accession>
<comment type="caution">
    <text evidence="2">The sequence shown here is derived from an EMBL/GenBank/DDBJ whole genome shotgun (WGS) entry which is preliminary data.</text>
</comment>
<evidence type="ECO:0000256" key="1">
    <source>
        <dbReference type="SAM" id="SignalP"/>
    </source>
</evidence>
<protein>
    <submittedName>
        <fullName evidence="2">Uncharacterized protein</fullName>
    </submittedName>
</protein>
<keyword evidence="3" id="KW-1185">Reference proteome</keyword>
<organism evidence="2 3">
    <name type="scientific">Cylicocyclus nassatus</name>
    <name type="common">Nematode worm</name>
    <dbReference type="NCBI Taxonomy" id="53992"/>
    <lineage>
        <taxon>Eukaryota</taxon>
        <taxon>Metazoa</taxon>
        <taxon>Ecdysozoa</taxon>
        <taxon>Nematoda</taxon>
        <taxon>Chromadorea</taxon>
        <taxon>Rhabditida</taxon>
        <taxon>Rhabditina</taxon>
        <taxon>Rhabditomorpha</taxon>
        <taxon>Strongyloidea</taxon>
        <taxon>Strongylidae</taxon>
        <taxon>Cylicocyclus</taxon>
    </lineage>
</organism>
<dbReference type="EMBL" id="CATQJL010000316">
    <property type="protein sequence ID" value="CAJ0607696.1"/>
    <property type="molecule type" value="Genomic_DNA"/>
</dbReference>
<gene>
    <name evidence="2" type="ORF">CYNAS_LOCUS19679</name>
</gene>
<proteinExistence type="predicted"/>
<evidence type="ECO:0000313" key="3">
    <source>
        <dbReference type="Proteomes" id="UP001176961"/>
    </source>
</evidence>
<reference evidence="2" key="1">
    <citation type="submission" date="2023-07" db="EMBL/GenBank/DDBJ databases">
        <authorList>
            <consortium name="CYATHOMIX"/>
        </authorList>
    </citation>
    <scope>NUCLEOTIDE SEQUENCE</scope>
    <source>
        <strain evidence="2">N/A</strain>
    </source>
</reference>